<dbReference type="Proteomes" id="UP000030645">
    <property type="component" value="Unassembled WGS sequence"/>
</dbReference>
<evidence type="ECO:0000313" key="2">
    <source>
        <dbReference type="Proteomes" id="UP000030645"/>
    </source>
</evidence>
<reference evidence="2" key="1">
    <citation type="submission" date="2013-01" db="EMBL/GenBank/DDBJ databases">
        <title>Draft Genome Sequence of a Mulberry Tree, Morus notabilis C.K. Schneid.</title>
        <authorList>
            <person name="He N."/>
            <person name="Zhao S."/>
        </authorList>
    </citation>
    <scope>NUCLEOTIDE SEQUENCE</scope>
</reference>
<evidence type="ECO:0000313" key="1">
    <source>
        <dbReference type="EMBL" id="EXB54019.1"/>
    </source>
</evidence>
<keyword evidence="2" id="KW-1185">Reference proteome</keyword>
<gene>
    <name evidence="1" type="ORF">L484_012811</name>
</gene>
<proteinExistence type="predicted"/>
<protein>
    <submittedName>
        <fullName evidence="1">Uncharacterized protein</fullName>
    </submittedName>
</protein>
<accession>W9QTJ0</accession>
<sequence>MVHVVHQSPKFKSLFDKLGLGPQALLAAIEALLKVSAEQGPCCYSNEAFATRVFLQSTNYISFTDEDMEDLYRGPKPHSRNSFGLWFGGP</sequence>
<name>W9QTJ0_9ROSA</name>
<dbReference type="EMBL" id="KE344146">
    <property type="protein sequence ID" value="EXB54019.1"/>
    <property type="molecule type" value="Genomic_DNA"/>
</dbReference>
<organism evidence="1 2">
    <name type="scientific">Morus notabilis</name>
    <dbReference type="NCBI Taxonomy" id="981085"/>
    <lineage>
        <taxon>Eukaryota</taxon>
        <taxon>Viridiplantae</taxon>
        <taxon>Streptophyta</taxon>
        <taxon>Embryophyta</taxon>
        <taxon>Tracheophyta</taxon>
        <taxon>Spermatophyta</taxon>
        <taxon>Magnoliopsida</taxon>
        <taxon>eudicotyledons</taxon>
        <taxon>Gunneridae</taxon>
        <taxon>Pentapetalae</taxon>
        <taxon>rosids</taxon>
        <taxon>fabids</taxon>
        <taxon>Rosales</taxon>
        <taxon>Moraceae</taxon>
        <taxon>Moreae</taxon>
        <taxon>Morus</taxon>
    </lineage>
</organism>
<dbReference type="AlphaFoldDB" id="W9QTJ0"/>